<proteinExistence type="predicted"/>
<gene>
    <name evidence="1" type="ORF">Salat_2958300</name>
</gene>
<keyword evidence="2" id="KW-1185">Reference proteome</keyword>
<accession>A0AAE1XJR9</accession>
<evidence type="ECO:0000313" key="2">
    <source>
        <dbReference type="Proteomes" id="UP001293254"/>
    </source>
</evidence>
<reference evidence="1" key="1">
    <citation type="submission" date="2020-06" db="EMBL/GenBank/DDBJ databases">
        <authorList>
            <person name="Li T."/>
            <person name="Hu X."/>
            <person name="Zhang T."/>
            <person name="Song X."/>
            <person name="Zhang H."/>
            <person name="Dai N."/>
            <person name="Sheng W."/>
            <person name="Hou X."/>
            <person name="Wei L."/>
        </authorList>
    </citation>
    <scope>NUCLEOTIDE SEQUENCE</scope>
    <source>
        <strain evidence="1">3651</strain>
        <tissue evidence="1">Leaf</tissue>
    </source>
</reference>
<dbReference type="Proteomes" id="UP001293254">
    <property type="component" value="Unassembled WGS sequence"/>
</dbReference>
<sequence length="247" mass="27131">MFETHFAPLGFTQRWARHCWAECAAGSRALLDRARVVGPRTLLCRANSGLLLLLLGCYCVSSQLGRINSTQPELAPSATILQNQNHPINHQVANTPPTASPPRQKTFVEVRKEPINNPKYHAEPNDTYVNNEGAPQAIDNIVVPIYDVNDCNMHKTNLDTHVVDNVTMHVNDATVCYVHNVDLDIHDVDNSVVHINDVNTGDAHNVEKHVSNNIADHINDALACKMNEVGDISVVGHCEGVAMEASL</sequence>
<dbReference type="AlphaFoldDB" id="A0AAE1XJR9"/>
<protein>
    <submittedName>
        <fullName evidence="1">Uncharacterized protein</fullName>
    </submittedName>
</protein>
<reference evidence="1" key="2">
    <citation type="journal article" date="2024" name="Plant">
        <title>Genomic evolution and insights into agronomic trait innovations of Sesamum species.</title>
        <authorList>
            <person name="Miao H."/>
            <person name="Wang L."/>
            <person name="Qu L."/>
            <person name="Liu H."/>
            <person name="Sun Y."/>
            <person name="Le M."/>
            <person name="Wang Q."/>
            <person name="Wei S."/>
            <person name="Zheng Y."/>
            <person name="Lin W."/>
            <person name="Duan Y."/>
            <person name="Cao H."/>
            <person name="Xiong S."/>
            <person name="Wang X."/>
            <person name="Wei L."/>
            <person name="Li C."/>
            <person name="Ma Q."/>
            <person name="Ju M."/>
            <person name="Zhao R."/>
            <person name="Li G."/>
            <person name="Mu C."/>
            <person name="Tian Q."/>
            <person name="Mei H."/>
            <person name="Zhang T."/>
            <person name="Gao T."/>
            <person name="Zhang H."/>
        </authorList>
    </citation>
    <scope>NUCLEOTIDE SEQUENCE</scope>
    <source>
        <strain evidence="1">3651</strain>
    </source>
</reference>
<dbReference type="EMBL" id="JACGWO010000013">
    <property type="protein sequence ID" value="KAK4413111.1"/>
    <property type="molecule type" value="Genomic_DNA"/>
</dbReference>
<name>A0AAE1XJR9_9LAMI</name>
<comment type="caution">
    <text evidence="1">The sequence shown here is derived from an EMBL/GenBank/DDBJ whole genome shotgun (WGS) entry which is preliminary data.</text>
</comment>
<evidence type="ECO:0000313" key="1">
    <source>
        <dbReference type="EMBL" id="KAK4413111.1"/>
    </source>
</evidence>
<organism evidence="1 2">
    <name type="scientific">Sesamum alatum</name>
    <dbReference type="NCBI Taxonomy" id="300844"/>
    <lineage>
        <taxon>Eukaryota</taxon>
        <taxon>Viridiplantae</taxon>
        <taxon>Streptophyta</taxon>
        <taxon>Embryophyta</taxon>
        <taxon>Tracheophyta</taxon>
        <taxon>Spermatophyta</taxon>
        <taxon>Magnoliopsida</taxon>
        <taxon>eudicotyledons</taxon>
        <taxon>Gunneridae</taxon>
        <taxon>Pentapetalae</taxon>
        <taxon>asterids</taxon>
        <taxon>lamiids</taxon>
        <taxon>Lamiales</taxon>
        <taxon>Pedaliaceae</taxon>
        <taxon>Sesamum</taxon>
    </lineage>
</organism>